<dbReference type="OrthoDB" id="4640123at2"/>
<dbReference type="RefSeq" id="WP_085251552.1">
    <property type="nucleotide sequence ID" value="NZ_CAJMWI010000001.1"/>
</dbReference>
<dbReference type="STRING" id="486698.AWC22_24270"/>
<dbReference type="InterPro" id="IPR007969">
    <property type="entry name" value="DUF732"/>
</dbReference>
<dbReference type="AlphaFoldDB" id="A0A1X2CC41"/>
<reference evidence="3 4" key="1">
    <citation type="submission" date="2016-01" db="EMBL/GenBank/DDBJ databases">
        <title>The new phylogeny of the genus Mycobacterium.</title>
        <authorList>
            <person name="Tarcisio F."/>
            <person name="Conor M."/>
            <person name="Antonella G."/>
            <person name="Elisabetta G."/>
            <person name="Giulia F.S."/>
            <person name="Sara T."/>
            <person name="Anna F."/>
            <person name="Clotilde B."/>
            <person name="Roberto B."/>
            <person name="Veronica D.S."/>
            <person name="Fabio R."/>
            <person name="Monica P."/>
            <person name="Olivier J."/>
            <person name="Enrico T."/>
            <person name="Nicola S."/>
        </authorList>
    </citation>
    <scope>NUCLEOTIDE SEQUENCE [LARGE SCALE GENOMIC DNA]</scope>
    <source>
        <strain evidence="3 4">DSM 45176</strain>
    </source>
</reference>
<dbReference type="Pfam" id="PF05305">
    <property type="entry name" value="DUF732"/>
    <property type="match status" value="1"/>
</dbReference>
<keyword evidence="4" id="KW-1185">Reference proteome</keyword>
<evidence type="ECO:0000256" key="1">
    <source>
        <dbReference type="SAM" id="SignalP"/>
    </source>
</evidence>
<evidence type="ECO:0000313" key="3">
    <source>
        <dbReference type="EMBL" id="ORW73470.1"/>
    </source>
</evidence>
<accession>A0A1X2CC41</accession>
<proteinExistence type="predicted"/>
<sequence>MNGKKLATIAGTAAAAITLAAPAQADDYDAPFNNTLHGFGIYGPQDYNAWLAKISCQRLGRGVDGDAYKSANFIQHNLPRGTTDGQAFQFLGAAIDHYCPEQIGVLQRAGTR</sequence>
<name>A0A1X2CC41_9MYCO</name>
<dbReference type="Proteomes" id="UP000193087">
    <property type="component" value="Unassembled WGS sequence"/>
</dbReference>
<dbReference type="GeneID" id="93493036"/>
<evidence type="ECO:0000259" key="2">
    <source>
        <dbReference type="Pfam" id="PF05305"/>
    </source>
</evidence>
<comment type="caution">
    <text evidence="3">The sequence shown here is derived from an EMBL/GenBank/DDBJ whole genome shotgun (WGS) entry which is preliminary data.</text>
</comment>
<keyword evidence="1" id="KW-0732">Signal</keyword>
<protein>
    <recommendedName>
        <fullName evidence="2">DUF732 domain-containing protein</fullName>
    </recommendedName>
</protein>
<organism evidence="3 4">
    <name type="scientific">Mycobacterium riyadhense</name>
    <dbReference type="NCBI Taxonomy" id="486698"/>
    <lineage>
        <taxon>Bacteria</taxon>
        <taxon>Bacillati</taxon>
        <taxon>Actinomycetota</taxon>
        <taxon>Actinomycetes</taxon>
        <taxon>Mycobacteriales</taxon>
        <taxon>Mycobacteriaceae</taxon>
        <taxon>Mycobacterium</taxon>
    </lineage>
</organism>
<feature type="signal peptide" evidence="1">
    <location>
        <begin position="1"/>
        <end position="25"/>
    </location>
</feature>
<dbReference type="EMBL" id="LQPQ01000132">
    <property type="protein sequence ID" value="ORW73470.1"/>
    <property type="molecule type" value="Genomic_DNA"/>
</dbReference>
<gene>
    <name evidence="3" type="ORF">AWC22_24270</name>
</gene>
<feature type="domain" description="DUF732" evidence="2">
    <location>
        <begin position="29"/>
        <end position="101"/>
    </location>
</feature>
<evidence type="ECO:0000313" key="4">
    <source>
        <dbReference type="Proteomes" id="UP000193087"/>
    </source>
</evidence>
<feature type="chain" id="PRO_5013366978" description="DUF732 domain-containing protein" evidence="1">
    <location>
        <begin position="26"/>
        <end position="112"/>
    </location>
</feature>